<name>A0ABS2F4C4_9ACTN</name>
<protein>
    <submittedName>
        <fullName evidence="2">Uncharacterized protein</fullName>
    </submittedName>
</protein>
<dbReference type="EMBL" id="JACSNQ010000018">
    <property type="protein sequence ID" value="MBM6775407.1"/>
    <property type="molecule type" value="Genomic_DNA"/>
</dbReference>
<reference evidence="2 3" key="1">
    <citation type="journal article" date="2021" name="Sci. Rep.">
        <title>The distribution of antibiotic resistance genes in chicken gut microbiota commensals.</title>
        <authorList>
            <person name="Juricova H."/>
            <person name="Matiasovicova J."/>
            <person name="Kubasova T."/>
            <person name="Cejkova D."/>
            <person name="Rychlik I."/>
        </authorList>
    </citation>
    <scope>NUCLEOTIDE SEQUENCE [LARGE SCALE GENOMIC DNA]</scope>
    <source>
        <strain evidence="2 3">An794</strain>
    </source>
</reference>
<organism evidence="2 3">
    <name type="scientific">Olsenella profusa</name>
    <dbReference type="NCBI Taxonomy" id="138595"/>
    <lineage>
        <taxon>Bacteria</taxon>
        <taxon>Bacillati</taxon>
        <taxon>Actinomycetota</taxon>
        <taxon>Coriobacteriia</taxon>
        <taxon>Coriobacteriales</taxon>
        <taxon>Atopobiaceae</taxon>
        <taxon>Olsenella</taxon>
    </lineage>
</organism>
<sequence length="63" mass="7046">MDGDESGIVWMVDGREVPFEPAGESRRPWLEESSAWGDPDDPSERPDDGEKDDGSESPQLLWV</sequence>
<dbReference type="RefSeq" id="WP_204793746.1">
    <property type="nucleotide sequence ID" value="NZ_JACSNQ010000018.1"/>
</dbReference>
<comment type="caution">
    <text evidence="2">The sequence shown here is derived from an EMBL/GenBank/DDBJ whole genome shotgun (WGS) entry which is preliminary data.</text>
</comment>
<feature type="compositionally biased region" description="Basic and acidic residues" evidence="1">
    <location>
        <begin position="42"/>
        <end position="54"/>
    </location>
</feature>
<evidence type="ECO:0000313" key="3">
    <source>
        <dbReference type="Proteomes" id="UP000712527"/>
    </source>
</evidence>
<dbReference type="Proteomes" id="UP000712527">
    <property type="component" value="Unassembled WGS sequence"/>
</dbReference>
<accession>A0ABS2F4C4</accession>
<evidence type="ECO:0000256" key="1">
    <source>
        <dbReference type="SAM" id="MobiDB-lite"/>
    </source>
</evidence>
<feature type="region of interest" description="Disordered" evidence="1">
    <location>
        <begin position="1"/>
        <end position="63"/>
    </location>
</feature>
<proteinExistence type="predicted"/>
<gene>
    <name evidence="2" type="ORF">H9X80_07625</name>
</gene>
<feature type="compositionally biased region" description="Basic and acidic residues" evidence="1">
    <location>
        <begin position="13"/>
        <end position="30"/>
    </location>
</feature>
<evidence type="ECO:0000313" key="2">
    <source>
        <dbReference type="EMBL" id="MBM6775407.1"/>
    </source>
</evidence>
<keyword evidence="3" id="KW-1185">Reference proteome</keyword>